<feature type="region of interest" description="Disordered" evidence="8">
    <location>
        <begin position="422"/>
        <end position="469"/>
    </location>
</feature>
<evidence type="ECO:0000259" key="9">
    <source>
        <dbReference type="PROSITE" id="PS50011"/>
    </source>
</evidence>
<organism evidence="10 11">
    <name type="scientific">Actinoplanes oblitus</name>
    <dbReference type="NCBI Taxonomy" id="3040509"/>
    <lineage>
        <taxon>Bacteria</taxon>
        <taxon>Bacillati</taxon>
        <taxon>Actinomycetota</taxon>
        <taxon>Actinomycetes</taxon>
        <taxon>Micromonosporales</taxon>
        <taxon>Micromonosporaceae</taxon>
        <taxon>Actinoplanes</taxon>
    </lineage>
</organism>
<evidence type="ECO:0000256" key="2">
    <source>
        <dbReference type="ARBA" id="ARBA00022527"/>
    </source>
</evidence>
<keyword evidence="11" id="KW-1185">Reference proteome</keyword>
<evidence type="ECO:0000256" key="1">
    <source>
        <dbReference type="ARBA" id="ARBA00012513"/>
    </source>
</evidence>
<dbReference type="Proteomes" id="UP001240150">
    <property type="component" value="Chromosome"/>
</dbReference>
<evidence type="ECO:0000256" key="4">
    <source>
        <dbReference type="ARBA" id="ARBA00022741"/>
    </source>
</evidence>
<keyword evidence="5 10" id="KW-0418">Kinase</keyword>
<feature type="compositionally biased region" description="Pro residues" evidence="8">
    <location>
        <begin position="306"/>
        <end position="332"/>
    </location>
</feature>
<evidence type="ECO:0000256" key="6">
    <source>
        <dbReference type="ARBA" id="ARBA00022840"/>
    </source>
</evidence>
<evidence type="ECO:0000313" key="10">
    <source>
        <dbReference type="EMBL" id="WIM99531.1"/>
    </source>
</evidence>
<dbReference type="Pfam" id="PF00069">
    <property type="entry name" value="Pkinase"/>
    <property type="match status" value="1"/>
</dbReference>
<feature type="region of interest" description="Disordered" evidence="8">
    <location>
        <begin position="306"/>
        <end position="343"/>
    </location>
</feature>
<sequence>MSIGGGLFLNERYRLLDQLGAGGMAVVWRARDQVLGRVVAVKLMATRRFGDRIRQEALAAAALSHPNIAQVYDYGETEHDGRVLRYVVMELVPGSTLAQRLMAGPLPPRFALRVGAEIAAALSAAHGEGLVHRDIKPGNVILGPTGAKVVDFGIAAAVSPAGSGVTDTEVLGTPAYLAPERLFGLAVTPASDVYALGVVLYLSLTGQSPWTAEDTRQMLDAHVYVEPAALPPVRGVPGHVVRLTDRCLVKDPAGRPSAREVAGVLAAAAGLRVISDDPPAAATGIAAAAEPTLLIRAVERARHLPPAPPVPAPVDAPPSSPAPVDAPVPVPAPADAAPGPARPRVDAVLPVPLPVRVEAPVPGGAGAEAVTPGPMARRRRLGVAAGSAATLVVAAGGWLLLHDRHSGGVAGAAVRVASEPAAAPLPPSAKPSPAGSTPAARRTSRAGQAGPSATPEPSAGGSTAPATTTPATRLTTATATAPASTPPTTATPVRRTLSISAGTVEATCPSPGTARILSWKPAQSYKVQSADPGPGPAPTVTFKRGSALATVTVTCAGMEPSASVSG</sequence>
<dbReference type="EC" id="2.7.11.1" evidence="1"/>
<name>A0ABY8WNT4_9ACTN</name>
<dbReference type="GO" id="GO:0004674">
    <property type="term" value="F:protein serine/threonine kinase activity"/>
    <property type="evidence" value="ECO:0007669"/>
    <property type="project" value="UniProtKB-EC"/>
</dbReference>
<evidence type="ECO:0000313" key="11">
    <source>
        <dbReference type="Proteomes" id="UP001240150"/>
    </source>
</evidence>
<dbReference type="SUPFAM" id="SSF56112">
    <property type="entry name" value="Protein kinase-like (PK-like)"/>
    <property type="match status" value="1"/>
</dbReference>
<dbReference type="InterPro" id="IPR008271">
    <property type="entry name" value="Ser/Thr_kinase_AS"/>
</dbReference>
<feature type="compositionally biased region" description="Low complexity" evidence="8">
    <location>
        <begin position="431"/>
        <end position="440"/>
    </location>
</feature>
<dbReference type="SMART" id="SM00220">
    <property type="entry name" value="S_TKc"/>
    <property type="match status" value="1"/>
</dbReference>
<feature type="domain" description="Protein kinase" evidence="9">
    <location>
        <begin position="13"/>
        <end position="271"/>
    </location>
</feature>
<evidence type="ECO:0000256" key="8">
    <source>
        <dbReference type="SAM" id="MobiDB-lite"/>
    </source>
</evidence>
<proteinExistence type="predicted"/>
<gene>
    <name evidence="10" type="ORF">ACTOB_003189</name>
</gene>
<evidence type="ECO:0000256" key="5">
    <source>
        <dbReference type="ARBA" id="ARBA00022777"/>
    </source>
</evidence>
<dbReference type="InterPro" id="IPR000719">
    <property type="entry name" value="Prot_kinase_dom"/>
</dbReference>
<dbReference type="CDD" id="cd14014">
    <property type="entry name" value="STKc_PknB_like"/>
    <property type="match status" value="1"/>
</dbReference>
<dbReference type="PROSITE" id="PS00107">
    <property type="entry name" value="PROTEIN_KINASE_ATP"/>
    <property type="match status" value="1"/>
</dbReference>
<keyword evidence="2" id="KW-0723">Serine/threonine-protein kinase</keyword>
<dbReference type="InterPro" id="IPR011009">
    <property type="entry name" value="Kinase-like_dom_sf"/>
</dbReference>
<keyword evidence="6 7" id="KW-0067">ATP-binding</keyword>
<dbReference type="Gene3D" id="1.10.510.10">
    <property type="entry name" value="Transferase(Phosphotransferase) domain 1"/>
    <property type="match status" value="1"/>
</dbReference>
<keyword evidence="3 10" id="KW-0808">Transferase</keyword>
<dbReference type="RefSeq" id="WP_284920969.1">
    <property type="nucleotide sequence ID" value="NZ_CP126980.1"/>
</dbReference>
<feature type="binding site" evidence="7">
    <location>
        <position position="42"/>
    </location>
    <ligand>
        <name>ATP</name>
        <dbReference type="ChEBI" id="CHEBI:30616"/>
    </ligand>
</feature>
<evidence type="ECO:0000256" key="3">
    <source>
        <dbReference type="ARBA" id="ARBA00022679"/>
    </source>
</evidence>
<keyword evidence="4 7" id="KW-0547">Nucleotide-binding</keyword>
<dbReference type="PROSITE" id="PS00108">
    <property type="entry name" value="PROTEIN_KINASE_ST"/>
    <property type="match status" value="1"/>
</dbReference>
<reference evidence="10 11" key="1">
    <citation type="submission" date="2023-06" db="EMBL/GenBank/DDBJ databases">
        <authorList>
            <person name="Yushchuk O."/>
            <person name="Binda E."/>
            <person name="Ruckert-Reed C."/>
            <person name="Fedorenko V."/>
            <person name="Kalinowski J."/>
            <person name="Marinelli F."/>
        </authorList>
    </citation>
    <scope>NUCLEOTIDE SEQUENCE [LARGE SCALE GENOMIC DNA]</scope>
    <source>
        <strain evidence="10 11">NRRL 3884</strain>
    </source>
</reference>
<dbReference type="PANTHER" id="PTHR43289:SF6">
    <property type="entry name" value="SERINE_THREONINE-PROTEIN KINASE NEKL-3"/>
    <property type="match status" value="1"/>
</dbReference>
<protein>
    <recommendedName>
        <fullName evidence="1">non-specific serine/threonine protein kinase</fullName>
        <ecNumber evidence="1">2.7.11.1</ecNumber>
    </recommendedName>
</protein>
<evidence type="ECO:0000256" key="7">
    <source>
        <dbReference type="PROSITE-ProRule" id="PRU10141"/>
    </source>
</evidence>
<dbReference type="Gene3D" id="3.30.200.20">
    <property type="entry name" value="Phosphorylase Kinase, domain 1"/>
    <property type="match status" value="1"/>
</dbReference>
<dbReference type="PANTHER" id="PTHR43289">
    <property type="entry name" value="MITOGEN-ACTIVATED PROTEIN KINASE KINASE KINASE 20-RELATED"/>
    <property type="match status" value="1"/>
</dbReference>
<dbReference type="InterPro" id="IPR017441">
    <property type="entry name" value="Protein_kinase_ATP_BS"/>
</dbReference>
<dbReference type="EMBL" id="CP126980">
    <property type="protein sequence ID" value="WIM99531.1"/>
    <property type="molecule type" value="Genomic_DNA"/>
</dbReference>
<dbReference type="PROSITE" id="PS50011">
    <property type="entry name" value="PROTEIN_KINASE_DOM"/>
    <property type="match status" value="1"/>
</dbReference>
<accession>A0ABY8WNT4</accession>